<dbReference type="EC" id="2.2.1.2" evidence="4 10"/>
<comment type="catalytic activity">
    <reaction evidence="9 10 11">
        <text>D-sedoheptulose 7-phosphate + D-glyceraldehyde 3-phosphate = D-erythrose 4-phosphate + beta-D-fructose 6-phosphate</text>
        <dbReference type="Rhea" id="RHEA:17053"/>
        <dbReference type="ChEBI" id="CHEBI:16897"/>
        <dbReference type="ChEBI" id="CHEBI:57483"/>
        <dbReference type="ChEBI" id="CHEBI:57634"/>
        <dbReference type="ChEBI" id="CHEBI:59776"/>
        <dbReference type="EC" id="2.2.1.2"/>
    </reaction>
</comment>
<dbReference type="CDD" id="cd00957">
    <property type="entry name" value="Transaldolase_TalAB"/>
    <property type="match status" value="1"/>
</dbReference>
<dbReference type="PROSITE" id="PS01054">
    <property type="entry name" value="TRANSALDOLASE_1"/>
    <property type="match status" value="1"/>
</dbReference>
<evidence type="ECO:0000256" key="4">
    <source>
        <dbReference type="ARBA" id="ARBA00013151"/>
    </source>
</evidence>
<dbReference type="GO" id="GO:0005829">
    <property type="term" value="C:cytosol"/>
    <property type="evidence" value="ECO:0007669"/>
    <property type="project" value="TreeGrafter"/>
</dbReference>
<reference evidence="12 13" key="2">
    <citation type="submission" date="2019-05" db="EMBL/GenBank/DDBJ databases">
        <title>Genome evolution of the obligate endosymbiont Buchnera aphidicola.</title>
        <authorList>
            <person name="Moran N.A."/>
        </authorList>
    </citation>
    <scope>NUCLEOTIDE SEQUENCE [LARGE SCALE GENOMIC DNA]</scope>
    <source>
        <strain evidence="12 13">Tca</strain>
    </source>
</reference>
<dbReference type="InterPro" id="IPR013785">
    <property type="entry name" value="Aldolase_TIM"/>
</dbReference>
<dbReference type="GO" id="GO:0006098">
    <property type="term" value="P:pentose-phosphate shunt"/>
    <property type="evidence" value="ECO:0007669"/>
    <property type="project" value="UniProtKB-UniRule"/>
</dbReference>
<dbReference type="InterPro" id="IPR004730">
    <property type="entry name" value="Transaldolase_1"/>
</dbReference>
<dbReference type="SUPFAM" id="SSF51569">
    <property type="entry name" value="Aldolase"/>
    <property type="match status" value="1"/>
</dbReference>
<dbReference type="NCBIfam" id="NF009001">
    <property type="entry name" value="PRK12346.1"/>
    <property type="match status" value="1"/>
</dbReference>
<dbReference type="GO" id="GO:0005975">
    <property type="term" value="P:carbohydrate metabolic process"/>
    <property type="evidence" value="ECO:0007669"/>
    <property type="project" value="InterPro"/>
</dbReference>
<dbReference type="RefSeq" id="WP_158353138.1">
    <property type="nucleotide sequence ID" value="NZ_CP034852.1"/>
</dbReference>
<evidence type="ECO:0000256" key="3">
    <source>
        <dbReference type="ARBA" id="ARBA00008012"/>
    </source>
</evidence>
<dbReference type="OrthoDB" id="9809101at2"/>
<dbReference type="Proteomes" id="UP000298782">
    <property type="component" value="Chromosome"/>
</dbReference>
<keyword evidence="6 10" id="KW-0808">Transferase</keyword>
<keyword evidence="5 10" id="KW-0963">Cytoplasm</keyword>
<evidence type="ECO:0000256" key="10">
    <source>
        <dbReference type="HAMAP-Rule" id="MF_00492"/>
    </source>
</evidence>
<evidence type="ECO:0000256" key="2">
    <source>
        <dbReference type="ARBA" id="ARBA00004857"/>
    </source>
</evidence>
<accession>A0A4D6YJH7</accession>
<dbReference type="Pfam" id="PF00923">
    <property type="entry name" value="TAL_FSA"/>
    <property type="match status" value="1"/>
</dbReference>
<evidence type="ECO:0000256" key="1">
    <source>
        <dbReference type="ARBA" id="ARBA00003518"/>
    </source>
</evidence>
<evidence type="ECO:0000256" key="8">
    <source>
        <dbReference type="ARBA" id="ARBA00023270"/>
    </source>
</evidence>
<evidence type="ECO:0000313" key="12">
    <source>
        <dbReference type="EMBL" id="QCI26631.1"/>
    </source>
</evidence>
<organism evidence="12 13">
    <name type="scientific">Buchnera aphidicola</name>
    <name type="common">Thelaxes californica</name>
    <dbReference type="NCBI Taxonomy" id="1315998"/>
    <lineage>
        <taxon>Bacteria</taxon>
        <taxon>Pseudomonadati</taxon>
        <taxon>Pseudomonadota</taxon>
        <taxon>Gammaproteobacteria</taxon>
        <taxon>Enterobacterales</taxon>
        <taxon>Erwiniaceae</taxon>
        <taxon>Buchnera</taxon>
    </lineage>
</organism>
<sequence length="319" mass="36425">MNQLDYLKKMSIVVADTGDIISIKKYQPQDATTNPSLILKAVESGMYNHLLQTAVTYSKKIGGTYLIQLQNAVKKLSVLIGIEILNNIPGRISTEVNAMFSFSYEDSLRESRDIINLYEESGINRSRILIKLAATWQCICAARELKKENIQCNLTLLFSFAQAKACADAQVFLISPFVGRIFDWYKNKNLLPYYSIDIDPGVLSVKKIFDYYKKNQYKTIIMAASFRTIEQVLALSGCDYLTISPELLQSLKEKKTMISLQLDKNSVNSSKIIPKFLFTESDFYFEHNQDAMAVEKLSEGIRQFVFDQKKLEKILSQYI</sequence>
<reference evidence="12 13" key="1">
    <citation type="submission" date="2018-12" db="EMBL/GenBank/DDBJ databases">
        <authorList>
            <person name="Chong R.A."/>
        </authorList>
    </citation>
    <scope>NUCLEOTIDE SEQUENCE [LARGE SCALE GENOMIC DNA]</scope>
    <source>
        <strain evidence="12 13">Tca</strain>
    </source>
</reference>
<comment type="pathway">
    <text evidence="2 10 11">Carbohydrate degradation; pentose phosphate pathway; D-glyceraldehyde 3-phosphate and beta-D-fructose 6-phosphate from D-ribose 5-phosphate and D-xylulose 5-phosphate (non-oxidative stage): step 2/3.</text>
</comment>
<dbReference type="PROSITE" id="PS00958">
    <property type="entry name" value="TRANSALDOLASE_2"/>
    <property type="match status" value="1"/>
</dbReference>
<dbReference type="UniPathway" id="UPA00115">
    <property type="reaction ID" value="UER00414"/>
</dbReference>
<evidence type="ECO:0000256" key="5">
    <source>
        <dbReference type="ARBA" id="ARBA00022490"/>
    </source>
</evidence>
<dbReference type="GO" id="GO:0004801">
    <property type="term" value="F:transaldolase activity"/>
    <property type="evidence" value="ECO:0007669"/>
    <property type="project" value="UniProtKB-UniRule"/>
</dbReference>
<comment type="function">
    <text evidence="1 10 11">Transaldolase is important for the balance of metabolites in the pentose-phosphate pathway.</text>
</comment>
<dbReference type="NCBIfam" id="TIGR00874">
    <property type="entry name" value="talAB"/>
    <property type="match status" value="1"/>
</dbReference>
<keyword evidence="8 10" id="KW-0704">Schiff base</keyword>
<name>A0A4D6YJH7_9GAMM</name>
<keyword evidence="13" id="KW-1185">Reference proteome</keyword>
<feature type="active site" description="Schiff-base intermediate with substrate" evidence="10">
    <location>
        <position position="131"/>
    </location>
</feature>
<evidence type="ECO:0000313" key="13">
    <source>
        <dbReference type="Proteomes" id="UP000298782"/>
    </source>
</evidence>
<dbReference type="EMBL" id="CP034852">
    <property type="protein sequence ID" value="QCI26631.1"/>
    <property type="molecule type" value="Genomic_DNA"/>
</dbReference>
<protein>
    <recommendedName>
        <fullName evidence="4 10">Transaldolase</fullName>
        <ecNumber evidence="4 10">2.2.1.2</ecNumber>
    </recommendedName>
</protein>
<keyword evidence="7 10" id="KW-0570">Pentose shunt</keyword>
<evidence type="ECO:0000256" key="11">
    <source>
        <dbReference type="RuleBase" id="RU004155"/>
    </source>
</evidence>
<dbReference type="PANTHER" id="PTHR10683:SF16">
    <property type="entry name" value="TRANSALDOLASE A"/>
    <property type="match status" value="1"/>
</dbReference>
<dbReference type="HAMAP" id="MF_00492">
    <property type="entry name" value="Transaldolase_1"/>
    <property type="match status" value="1"/>
</dbReference>
<dbReference type="FunFam" id="3.20.20.70:FF:000131">
    <property type="entry name" value="Transaldolase"/>
    <property type="match status" value="1"/>
</dbReference>
<evidence type="ECO:0000256" key="7">
    <source>
        <dbReference type="ARBA" id="ARBA00023126"/>
    </source>
</evidence>
<comment type="subcellular location">
    <subcellularLocation>
        <location evidence="10">Cytoplasm</location>
    </subcellularLocation>
</comment>
<dbReference type="AlphaFoldDB" id="A0A4D6YJH7"/>
<dbReference type="Gene3D" id="3.20.20.70">
    <property type="entry name" value="Aldolase class I"/>
    <property type="match status" value="1"/>
</dbReference>
<dbReference type="InterPro" id="IPR001585">
    <property type="entry name" value="TAL/FSA"/>
</dbReference>
<proteinExistence type="inferred from homology"/>
<gene>
    <name evidence="10 12" type="primary">tal</name>
    <name evidence="12" type="ORF">D9V80_00410</name>
</gene>
<dbReference type="InterPro" id="IPR018225">
    <property type="entry name" value="Transaldolase_AS"/>
</dbReference>
<evidence type="ECO:0000256" key="9">
    <source>
        <dbReference type="ARBA" id="ARBA00048810"/>
    </source>
</evidence>
<comment type="similarity">
    <text evidence="3 10 11">Belongs to the transaldolase family. Type 1 subfamily.</text>
</comment>
<evidence type="ECO:0000256" key="6">
    <source>
        <dbReference type="ARBA" id="ARBA00022679"/>
    </source>
</evidence>
<dbReference type="PANTHER" id="PTHR10683">
    <property type="entry name" value="TRANSALDOLASE"/>
    <property type="match status" value="1"/>
</dbReference>